<evidence type="ECO:0000313" key="3">
    <source>
        <dbReference type="Proteomes" id="UP000001784"/>
    </source>
</evidence>
<accession>A0LED3</accession>
<dbReference type="HOGENOM" id="CLU_1546812_0_0_7"/>
<dbReference type="EMBL" id="CP000478">
    <property type="protein sequence ID" value="ABK15785.1"/>
    <property type="molecule type" value="Genomic_DNA"/>
</dbReference>
<keyword evidence="3" id="KW-1185">Reference proteome</keyword>
<dbReference type="Proteomes" id="UP000001784">
    <property type="component" value="Chromosome"/>
</dbReference>
<dbReference type="KEGG" id="sfu:Sfum_0082"/>
<gene>
    <name evidence="2" type="ordered locus">Sfum_0082</name>
</gene>
<evidence type="ECO:0000256" key="1">
    <source>
        <dbReference type="SAM" id="MobiDB-lite"/>
    </source>
</evidence>
<sequence>MRYRQAAVELDDTSFRSTGHRSHAAVRIREKRRIERAARASAFTRTLRFALVSPRLRNGRDCLYSRAQKTIPDGFTLAGTEMKTSFEDGERGARNPGTGMDPVFGSSAPTKCRVPVDIPSELHGPLFYPLSRTERPSGRGRREPRAWSLPAKARDVFREARRALSSLLKQRGR</sequence>
<dbReference type="AlphaFoldDB" id="A0LED3"/>
<feature type="region of interest" description="Disordered" evidence="1">
    <location>
        <begin position="87"/>
        <end position="107"/>
    </location>
</feature>
<organism evidence="2 3">
    <name type="scientific">Syntrophobacter fumaroxidans (strain DSM 10017 / MPOB)</name>
    <dbReference type="NCBI Taxonomy" id="335543"/>
    <lineage>
        <taxon>Bacteria</taxon>
        <taxon>Pseudomonadati</taxon>
        <taxon>Thermodesulfobacteriota</taxon>
        <taxon>Syntrophobacteria</taxon>
        <taxon>Syntrophobacterales</taxon>
        <taxon>Syntrophobacteraceae</taxon>
        <taxon>Syntrophobacter</taxon>
    </lineage>
</organism>
<name>A0LED3_SYNFM</name>
<proteinExistence type="predicted"/>
<dbReference type="InParanoid" id="A0LED3"/>
<protein>
    <submittedName>
        <fullName evidence="2">Uncharacterized protein</fullName>
    </submittedName>
</protein>
<reference evidence="2 3" key="1">
    <citation type="submission" date="2006-10" db="EMBL/GenBank/DDBJ databases">
        <title>Complete sequence of Syntrophobacter fumaroxidans MPOB.</title>
        <authorList>
            <consortium name="US DOE Joint Genome Institute"/>
            <person name="Copeland A."/>
            <person name="Lucas S."/>
            <person name="Lapidus A."/>
            <person name="Barry K."/>
            <person name="Detter J.C."/>
            <person name="Glavina del Rio T."/>
            <person name="Hammon N."/>
            <person name="Israni S."/>
            <person name="Pitluck S."/>
            <person name="Goltsman E.G."/>
            <person name="Martinez M."/>
            <person name="Schmutz J."/>
            <person name="Larimer F."/>
            <person name="Land M."/>
            <person name="Hauser L."/>
            <person name="Kyrpides N."/>
            <person name="Kim E."/>
            <person name="Boone D.R."/>
            <person name="Brockman F."/>
            <person name="Culley D."/>
            <person name="Ferry J."/>
            <person name="Gunsalus R."/>
            <person name="McInerney M.J."/>
            <person name="Morrison M."/>
            <person name="Plugge C."/>
            <person name="Rohlin L."/>
            <person name="Scholten J."/>
            <person name="Sieber J."/>
            <person name="Stams A.J.M."/>
            <person name="Worm P."/>
            <person name="Henstra A.M."/>
            <person name="Richardson P."/>
        </authorList>
    </citation>
    <scope>NUCLEOTIDE SEQUENCE [LARGE SCALE GENOMIC DNA]</scope>
    <source>
        <strain evidence="3">DSM 10017 / MPOB</strain>
    </source>
</reference>
<evidence type="ECO:0000313" key="2">
    <source>
        <dbReference type="EMBL" id="ABK15785.1"/>
    </source>
</evidence>